<evidence type="ECO:0000313" key="9">
    <source>
        <dbReference type="Proteomes" id="UP000182762"/>
    </source>
</evidence>
<keyword evidence="4 8" id="KW-0503">Monooxygenase</keyword>
<gene>
    <name evidence="8" type="ORF">SAMN02745910_00063</name>
</gene>
<dbReference type="Gene3D" id="3.20.20.30">
    <property type="entry name" value="Luciferase-like domain"/>
    <property type="match status" value="1"/>
</dbReference>
<dbReference type="GeneID" id="93708842"/>
<keyword evidence="1" id="KW-0285">Flavoprotein</keyword>
<dbReference type="Pfam" id="PF00296">
    <property type="entry name" value="Bac_luciferase"/>
    <property type="match status" value="1"/>
</dbReference>
<feature type="region of interest" description="Disordered" evidence="6">
    <location>
        <begin position="433"/>
        <end position="459"/>
    </location>
</feature>
<feature type="domain" description="Luciferase-like" evidence="7">
    <location>
        <begin position="39"/>
        <end position="388"/>
    </location>
</feature>
<keyword evidence="3" id="KW-0560">Oxidoreductase</keyword>
<dbReference type="PANTHER" id="PTHR30011">
    <property type="entry name" value="ALKANESULFONATE MONOOXYGENASE-RELATED"/>
    <property type="match status" value="1"/>
</dbReference>
<dbReference type="NCBIfam" id="TIGR03860">
    <property type="entry name" value="FMN_nitrolo"/>
    <property type="match status" value="1"/>
</dbReference>
<proteinExistence type="inferred from homology"/>
<dbReference type="RefSeq" id="WP_061801637.1">
    <property type="nucleotide sequence ID" value="NZ_FOXX01000001.1"/>
</dbReference>
<dbReference type="Proteomes" id="UP000182762">
    <property type="component" value="Unassembled WGS sequence"/>
</dbReference>
<evidence type="ECO:0000259" key="7">
    <source>
        <dbReference type="Pfam" id="PF00296"/>
    </source>
</evidence>
<accession>A0A1I5VDN7</accession>
<evidence type="ECO:0000256" key="2">
    <source>
        <dbReference type="ARBA" id="ARBA00022643"/>
    </source>
</evidence>
<evidence type="ECO:0000256" key="4">
    <source>
        <dbReference type="ARBA" id="ARBA00023033"/>
    </source>
</evidence>
<evidence type="ECO:0000256" key="3">
    <source>
        <dbReference type="ARBA" id="ARBA00023002"/>
    </source>
</evidence>
<comment type="caution">
    <text evidence="8">The sequence shown here is derived from an EMBL/GenBank/DDBJ whole genome shotgun (WGS) entry which is preliminary data.</text>
</comment>
<dbReference type="InterPro" id="IPR016215">
    <property type="entry name" value="NTA_MOA"/>
</dbReference>
<evidence type="ECO:0000256" key="5">
    <source>
        <dbReference type="ARBA" id="ARBA00033748"/>
    </source>
</evidence>
<dbReference type="GO" id="GO:0004497">
    <property type="term" value="F:monooxygenase activity"/>
    <property type="evidence" value="ECO:0007669"/>
    <property type="project" value="UniProtKB-KW"/>
</dbReference>
<protein>
    <submittedName>
        <fullName evidence="8">FMN-dependent oxidoreductase, nitrilotriacetate monooxygenase family</fullName>
    </submittedName>
</protein>
<reference evidence="8 9" key="1">
    <citation type="submission" date="2016-10" db="EMBL/GenBank/DDBJ databases">
        <authorList>
            <person name="Varghese N."/>
            <person name="Submissions S."/>
        </authorList>
    </citation>
    <scope>NUCLEOTIDE SEQUENCE [LARGE SCALE GENOMIC DNA]</scope>
    <source>
        <strain evidence="8 9">DSM 13796</strain>
    </source>
</reference>
<dbReference type="PANTHER" id="PTHR30011:SF16">
    <property type="entry name" value="C2H2 FINGER DOMAIN TRANSCRIPTION FACTOR (EUROFUNG)-RELATED"/>
    <property type="match status" value="1"/>
</dbReference>
<evidence type="ECO:0000256" key="1">
    <source>
        <dbReference type="ARBA" id="ARBA00022630"/>
    </source>
</evidence>
<dbReference type="InterPro" id="IPR011251">
    <property type="entry name" value="Luciferase-like_dom"/>
</dbReference>
<organism evidence="8 9">
    <name type="scientific">Priestia endophytica DSM 13796</name>
    <dbReference type="NCBI Taxonomy" id="1121089"/>
    <lineage>
        <taxon>Bacteria</taxon>
        <taxon>Bacillati</taxon>
        <taxon>Bacillota</taxon>
        <taxon>Bacilli</taxon>
        <taxon>Bacillales</taxon>
        <taxon>Bacillaceae</taxon>
        <taxon>Priestia</taxon>
    </lineage>
</organism>
<keyword evidence="2" id="KW-0288">FMN</keyword>
<comment type="similarity">
    <text evidence="5">Belongs to the NtaA/SnaA/DszA monooxygenase family.</text>
</comment>
<dbReference type="SUPFAM" id="SSF51679">
    <property type="entry name" value="Bacterial luciferase-like"/>
    <property type="match status" value="1"/>
</dbReference>
<evidence type="ECO:0000313" key="8">
    <source>
        <dbReference type="EMBL" id="SFQ05590.1"/>
    </source>
</evidence>
<dbReference type="InterPro" id="IPR051260">
    <property type="entry name" value="Diverse_substr_monoxygenases"/>
</dbReference>
<keyword evidence="9" id="KW-1185">Reference proteome</keyword>
<evidence type="ECO:0000256" key="6">
    <source>
        <dbReference type="SAM" id="MobiDB-lite"/>
    </source>
</evidence>
<dbReference type="PIRSF" id="PIRSF000337">
    <property type="entry name" value="NTA_MOA"/>
    <property type="match status" value="1"/>
</dbReference>
<name>A0A1I5VDN7_9BACI</name>
<sequence length="459" mass="51465">MSKPLSFSAFVMNTASHIIHGLWRDKEGHQLNFNDVELWVSLAQKLEAGGFDAIFFADVVGLYGNHRGGWEYHASNGLQIPSNDPMVLLSALAVNTKKIGLAFTAAPLQEPPFNFARRVSTLDHISKGRIAWNIVTSSLENAFRNFGYDGLVSHDDRYQWADEYVDVLYKLWEGSWEEDALLQDRESGIHADPQKIHKINHVSERYKVEGPHLVSPSPQRTPVLFQAGSSAAGRNFAARHAEAVFIVSPDPDNARKLIDQTRSLAVRYGRDPNDIRFYQGLSFVIGETEEEAQQKEIELEQKIDFDMMIAHMAGGMGIDLGNVSLDTPLENVKTEGVQSTFQWLKQSTQGRTPTVRDLAKLRSRNSRIVGTPETIANQLELWQEAGVDGVNVINATIPGSYEEFISSVMPVLRKRGLAREQQVQPETLRSKLFGKDRLSRRHPSAKYRGAFTQPNVTPQ</sequence>
<dbReference type="EMBL" id="FOXX01000001">
    <property type="protein sequence ID" value="SFQ05590.1"/>
    <property type="molecule type" value="Genomic_DNA"/>
</dbReference>
<dbReference type="InterPro" id="IPR036661">
    <property type="entry name" value="Luciferase-like_sf"/>
</dbReference>